<accession>A0AC59EWW5</accession>
<dbReference type="EMBL" id="KC662249">
    <property type="protein sequence ID" value="AGM15430.1"/>
    <property type="molecule type" value="Genomic_DNA"/>
</dbReference>
<sequence length="170" mass="19462">MTILSDIRNQTRITSNLLLSNKVGLMVGLLFVLLFALISYYSFTNLIKPLISGHKLNKEFRMKDRSGGDGGGDDEDDAVSIMYFYTEWCPYCKKAEPEWGKFEDYVNNINNSNDRKIILSAIDCDEKKSIADKHGVEGYPTVKLFYKDQVYDFDAKVTKDNLVQFLNTID</sequence>
<evidence type="ECO:0000313" key="2">
    <source>
        <dbReference type="Proteomes" id="UP000204225"/>
    </source>
</evidence>
<dbReference type="Proteomes" id="UP000204225">
    <property type="component" value="Segment"/>
</dbReference>
<reference evidence="1 2" key="1">
    <citation type="journal article" date="2013" name="Proc. Natl. Acad. Sci. U.S.A.">
        <title>Genome of Phaeocystis globosa virus PgV-16T highlights the common ancestry of the largest known DNA viruses infecting eukaryotes.</title>
        <authorList>
            <person name="Santini S."/>
            <person name="Jeudy S."/>
            <person name="Bartoli J."/>
            <person name="Poirot O."/>
            <person name="Lescot M."/>
            <person name="Abergel C."/>
            <person name="Barbe V."/>
            <person name="Wommack K.E."/>
            <person name="Noordeloos A.A."/>
            <person name="Brussaard C.P."/>
            <person name="Claverie J.M."/>
        </authorList>
    </citation>
    <scope>NUCLEOTIDE SEQUENCE [LARGE SCALE GENOMIC DNA]</scope>
    <source>
        <strain evidence="1 2">16T</strain>
    </source>
</reference>
<proteinExistence type="predicted"/>
<evidence type="ECO:0000313" key="1">
    <source>
        <dbReference type="EMBL" id="AGM15430.1"/>
    </source>
</evidence>
<name>A0AC59EWW5_9VIRU</name>
<keyword evidence="1" id="KW-0413">Isomerase</keyword>
<keyword evidence="2" id="KW-1185">Reference proteome</keyword>
<gene>
    <name evidence="1" type="ORF">PGCG_00118</name>
</gene>
<organism evidence="1 2">
    <name type="scientific">Phaeocystis globosa virus PgV-16T</name>
    <dbReference type="NCBI Taxonomy" id="3071227"/>
    <lineage>
        <taxon>Viruses</taxon>
        <taxon>Varidnaviria</taxon>
        <taxon>Bamfordvirae</taxon>
        <taxon>Nucleocytoviricota</taxon>
        <taxon>Megaviricetes</taxon>
        <taxon>Imitervirales</taxon>
        <taxon>Mesomimiviridae</taxon>
        <taxon>Tethysvirus</taxon>
        <taxon>Tethysvirus hollandense</taxon>
    </lineage>
</organism>
<protein>
    <submittedName>
        <fullName evidence="1">Disulfide isomerase</fullName>
    </submittedName>
</protein>